<name>A0A0F9E3C3_9ZZZZ</name>
<comment type="caution">
    <text evidence="1">The sequence shown here is derived from an EMBL/GenBank/DDBJ whole genome shotgun (WGS) entry which is preliminary data.</text>
</comment>
<reference evidence="1" key="1">
    <citation type="journal article" date="2015" name="Nature">
        <title>Complex archaea that bridge the gap between prokaryotes and eukaryotes.</title>
        <authorList>
            <person name="Spang A."/>
            <person name="Saw J.H."/>
            <person name="Jorgensen S.L."/>
            <person name="Zaremba-Niedzwiedzka K."/>
            <person name="Martijn J."/>
            <person name="Lind A.E."/>
            <person name="van Eijk R."/>
            <person name="Schleper C."/>
            <person name="Guy L."/>
            <person name="Ettema T.J."/>
        </authorList>
    </citation>
    <scope>NUCLEOTIDE SEQUENCE</scope>
</reference>
<dbReference type="AlphaFoldDB" id="A0A0F9E3C3"/>
<accession>A0A0F9E3C3</accession>
<organism evidence="1">
    <name type="scientific">marine sediment metagenome</name>
    <dbReference type="NCBI Taxonomy" id="412755"/>
    <lineage>
        <taxon>unclassified sequences</taxon>
        <taxon>metagenomes</taxon>
        <taxon>ecological metagenomes</taxon>
    </lineage>
</organism>
<feature type="non-terminal residue" evidence="1">
    <location>
        <position position="1"/>
    </location>
</feature>
<gene>
    <name evidence="1" type="ORF">LCGC14_2474170</name>
</gene>
<evidence type="ECO:0000313" key="1">
    <source>
        <dbReference type="EMBL" id="KKL18573.1"/>
    </source>
</evidence>
<proteinExistence type="predicted"/>
<sequence length="507" mass="53698">NNFAVAESTLNAGSTTVIKTIRLSKTLSVILYTVSNKLYVIAVSFTGNGSPTAGAVVTINNAATTSIDGIRLTNTSFAVSYCDEGGDDYLGAVVCTVSTVTITKGTEKLLVSSALDQNGTGICSPRSGVIAVAHMLAGDDYLDVIAATYSGTTIDAPGSVVELAAADSMFPVMCSQFKGQFCLGYRDADDSDKFKYILGAVSSSGVVTKIGSGGTIASTATVTSLRLLGFTDGRVLFSWIDSTFGHVLSGSMDDGDESLTVGSELEITAEATLTFDVCALDADEFVSVYENDDVSDYVMVTTFTRLINVLTKGNQDVAVEGNSRNTTICSLDDNNFVIGFTDAGNSSYLTVQWGKKLDHLIDVRSNVASAVFNGFMLSKNFDGLGRLAAYQITGTTNGSANTVMGTKPTLPFRKHKDVIVLFKDEGMYIEDDGTDAPKKSGIDETDANFDGFQVVVIDEGALYEWDDGTNTWVDKTSTDLVNDCIHPWSTIQNATSFDTAPAFTANT</sequence>
<feature type="non-terminal residue" evidence="1">
    <location>
        <position position="507"/>
    </location>
</feature>
<dbReference type="EMBL" id="LAZR01038816">
    <property type="protein sequence ID" value="KKL18573.1"/>
    <property type="molecule type" value="Genomic_DNA"/>
</dbReference>
<protein>
    <submittedName>
        <fullName evidence="1">Uncharacterized protein</fullName>
    </submittedName>
</protein>